<gene>
    <name evidence="1" type="ORF">RRG08_038703</name>
</gene>
<evidence type="ECO:0000313" key="2">
    <source>
        <dbReference type="Proteomes" id="UP001283361"/>
    </source>
</evidence>
<dbReference type="AlphaFoldDB" id="A0AAE1DGY5"/>
<name>A0AAE1DGY5_9GAST</name>
<dbReference type="EMBL" id="JAWDGP010003865">
    <property type="protein sequence ID" value="KAK3770192.1"/>
    <property type="molecule type" value="Genomic_DNA"/>
</dbReference>
<keyword evidence="2" id="KW-1185">Reference proteome</keyword>
<dbReference type="Proteomes" id="UP001283361">
    <property type="component" value="Unassembled WGS sequence"/>
</dbReference>
<comment type="caution">
    <text evidence="1">The sequence shown here is derived from an EMBL/GenBank/DDBJ whole genome shotgun (WGS) entry which is preliminary data.</text>
</comment>
<evidence type="ECO:0000313" key="1">
    <source>
        <dbReference type="EMBL" id="KAK3770192.1"/>
    </source>
</evidence>
<protein>
    <submittedName>
        <fullName evidence="1">Uncharacterized protein</fullName>
    </submittedName>
</protein>
<reference evidence="1" key="1">
    <citation type="journal article" date="2023" name="G3 (Bethesda)">
        <title>A reference genome for the long-term kleptoplast-retaining sea slug Elysia crispata morphotype clarki.</title>
        <authorList>
            <person name="Eastman K.E."/>
            <person name="Pendleton A.L."/>
            <person name="Shaikh M.A."/>
            <person name="Suttiyut T."/>
            <person name="Ogas R."/>
            <person name="Tomko P."/>
            <person name="Gavelis G."/>
            <person name="Widhalm J.R."/>
            <person name="Wisecaver J.H."/>
        </authorList>
    </citation>
    <scope>NUCLEOTIDE SEQUENCE</scope>
    <source>
        <strain evidence="1">ECLA1</strain>
    </source>
</reference>
<organism evidence="1 2">
    <name type="scientific">Elysia crispata</name>
    <name type="common">lettuce slug</name>
    <dbReference type="NCBI Taxonomy" id="231223"/>
    <lineage>
        <taxon>Eukaryota</taxon>
        <taxon>Metazoa</taxon>
        <taxon>Spiralia</taxon>
        <taxon>Lophotrochozoa</taxon>
        <taxon>Mollusca</taxon>
        <taxon>Gastropoda</taxon>
        <taxon>Heterobranchia</taxon>
        <taxon>Euthyneura</taxon>
        <taxon>Panpulmonata</taxon>
        <taxon>Sacoglossa</taxon>
        <taxon>Placobranchoidea</taxon>
        <taxon>Plakobranchidae</taxon>
        <taxon>Elysia</taxon>
    </lineage>
</organism>
<proteinExistence type="predicted"/>
<accession>A0AAE1DGY5</accession>
<sequence>MCMNCACQCVFQSQSPSPSICSKISFVVLSLSISISCSSKLSALNAASICHWRAESRQAGHMGTLGGRWGWTMGSKQSPECSCVPWVSGSV</sequence>